<dbReference type="InterPro" id="IPR036291">
    <property type="entry name" value="NAD(P)-bd_dom_sf"/>
</dbReference>
<dbReference type="InterPro" id="IPR003032">
    <property type="entry name" value="Ryanodine_rcpt"/>
</dbReference>
<keyword evidence="5" id="KW-1185">Reference proteome</keyword>
<accession>A0ABS3VUG1</accession>
<dbReference type="InterPro" id="IPR050721">
    <property type="entry name" value="Trk_Ktr_HKT_K-transport"/>
</dbReference>
<gene>
    <name evidence="4" type="ORF">GSF22_19460</name>
</gene>
<reference evidence="4 5" key="1">
    <citation type="submission" date="2019-12" db="EMBL/GenBank/DDBJ databases">
        <title>Whole genome sequencing of endophytic Actinobacterium Micromonospora sp. MPMI6T.</title>
        <authorList>
            <person name="Evv R."/>
            <person name="Podile A.R."/>
        </authorList>
    </citation>
    <scope>NUCLEOTIDE SEQUENCE [LARGE SCALE GENOMIC DNA]</scope>
    <source>
        <strain evidence="4 5">MPMI6</strain>
    </source>
</reference>
<sequence length="578" mass="63426">MPSSVPDEPARAPAANVLRLTFAVVALVSLVIGYIGLAQYVSRNPEFHGRPLDLLYYDLQLFVLGTPPLDEGSGRIPLLLDIARFTAPAVTVYAFIEAGRLLFAAELRRLRIRQARDHVIVCGDGMVADILTRRLRATGDRVVQVPSGSVVTGRDPFGLAGEAGDPEVLHAAGISRARALYACTDDSATNTAIALAAARRGRHRPLAVYAQVSDPELCLALQARHLGLAEPSGTRLDFFNIDDLAARKLLNEAPLVPTHGGPPRVVVLGATTFGRAVLVELARRWRVRDPQPRSPVPIALVDADATGAATELSHRYPFLSRVCRIVPFDGGLAELLADPVFPLPPDRVFICDDDEERALKTALTAEQLWHGGPGSVVVRLDRLASLRAAFDSRPGDHQVLDDLSGTLRLYGVANAACDPELIGDDLVERLARVIHESYVLSRRRHGEDPARNPALVGWEDLPETLRQANRSQAEDIGRKLRELGCALSPRVGSGAEYALAESEIEQLAVLEHQRWLKERSAAGWRYAEQRDDARRLHPALRTWEDLHEEMRERNHDAMRELPAILAEAGFRIVRVRAA</sequence>
<keyword evidence="1" id="KW-0472">Membrane</keyword>
<dbReference type="PANTHER" id="PTHR43833">
    <property type="entry name" value="POTASSIUM CHANNEL PROTEIN 2-RELATED-RELATED"/>
    <property type="match status" value="1"/>
</dbReference>
<dbReference type="Pfam" id="PF02254">
    <property type="entry name" value="TrkA_N"/>
    <property type="match status" value="1"/>
</dbReference>
<dbReference type="SUPFAM" id="SSF51735">
    <property type="entry name" value="NAD(P)-binding Rossmann-fold domains"/>
    <property type="match status" value="1"/>
</dbReference>
<dbReference type="Proteomes" id="UP000823521">
    <property type="component" value="Unassembled WGS sequence"/>
</dbReference>
<dbReference type="RefSeq" id="WP_208815153.1">
    <property type="nucleotide sequence ID" value="NZ_WVUH01000174.1"/>
</dbReference>
<comment type="caution">
    <text evidence="4">The sequence shown here is derived from an EMBL/GenBank/DDBJ whole genome shotgun (WGS) entry which is preliminary data.</text>
</comment>
<keyword evidence="1" id="KW-0812">Transmembrane</keyword>
<evidence type="ECO:0000256" key="1">
    <source>
        <dbReference type="SAM" id="Phobius"/>
    </source>
</evidence>
<evidence type="ECO:0008006" key="6">
    <source>
        <dbReference type="Google" id="ProtNLM"/>
    </source>
</evidence>
<evidence type="ECO:0000313" key="5">
    <source>
        <dbReference type="Proteomes" id="UP000823521"/>
    </source>
</evidence>
<dbReference type="Pfam" id="PF02026">
    <property type="entry name" value="RyR"/>
    <property type="match status" value="1"/>
</dbReference>
<keyword evidence="1" id="KW-1133">Transmembrane helix</keyword>
<evidence type="ECO:0000259" key="3">
    <source>
        <dbReference type="Pfam" id="PF02254"/>
    </source>
</evidence>
<dbReference type="Gene3D" id="3.40.50.720">
    <property type="entry name" value="NAD(P)-binding Rossmann-like Domain"/>
    <property type="match status" value="1"/>
</dbReference>
<feature type="domain" description="RCK N-terminal" evidence="3">
    <location>
        <begin position="119"/>
        <end position="218"/>
    </location>
</feature>
<name>A0ABS3VUG1_MICEH</name>
<organism evidence="4 5">
    <name type="scientific">Micromonospora echinofusca</name>
    <dbReference type="NCBI Taxonomy" id="47858"/>
    <lineage>
        <taxon>Bacteria</taxon>
        <taxon>Bacillati</taxon>
        <taxon>Actinomycetota</taxon>
        <taxon>Actinomycetes</taxon>
        <taxon>Micromonosporales</taxon>
        <taxon>Micromonosporaceae</taxon>
        <taxon>Micromonospora</taxon>
    </lineage>
</organism>
<evidence type="ECO:0000313" key="4">
    <source>
        <dbReference type="EMBL" id="MBO4208167.1"/>
    </source>
</evidence>
<dbReference type="InterPro" id="IPR003148">
    <property type="entry name" value="RCK_N"/>
</dbReference>
<protein>
    <recommendedName>
        <fullName evidence="6">RCK N-terminal domain-containing protein</fullName>
    </recommendedName>
</protein>
<feature type="domain" description="Ryanodine receptor Ryr" evidence="2">
    <location>
        <begin position="503"/>
        <end position="572"/>
    </location>
</feature>
<dbReference type="EMBL" id="WVUH01000174">
    <property type="protein sequence ID" value="MBO4208167.1"/>
    <property type="molecule type" value="Genomic_DNA"/>
</dbReference>
<proteinExistence type="predicted"/>
<evidence type="ECO:0000259" key="2">
    <source>
        <dbReference type="Pfam" id="PF02026"/>
    </source>
</evidence>
<dbReference type="Gene3D" id="6.20.350.10">
    <property type="match status" value="2"/>
</dbReference>
<feature type="transmembrane region" description="Helical" evidence="1">
    <location>
        <begin position="20"/>
        <end position="41"/>
    </location>
</feature>